<accession>A0ACB9E2V1</accession>
<keyword evidence="2" id="KW-1185">Reference proteome</keyword>
<evidence type="ECO:0000313" key="2">
    <source>
        <dbReference type="Proteomes" id="UP001055811"/>
    </source>
</evidence>
<evidence type="ECO:0000313" key="1">
    <source>
        <dbReference type="EMBL" id="KAI3753165.1"/>
    </source>
</evidence>
<dbReference type="Proteomes" id="UP001055811">
    <property type="component" value="Linkage Group LG04"/>
</dbReference>
<reference evidence="1 2" key="2">
    <citation type="journal article" date="2022" name="Mol. Ecol. Resour.">
        <title>The genomes of chicory, endive, great burdock and yacon provide insights into Asteraceae paleo-polyploidization history and plant inulin production.</title>
        <authorList>
            <person name="Fan W."/>
            <person name="Wang S."/>
            <person name="Wang H."/>
            <person name="Wang A."/>
            <person name="Jiang F."/>
            <person name="Liu H."/>
            <person name="Zhao H."/>
            <person name="Xu D."/>
            <person name="Zhang Y."/>
        </authorList>
    </citation>
    <scope>NUCLEOTIDE SEQUENCE [LARGE SCALE GENOMIC DNA]</scope>
    <source>
        <strain evidence="2">cv. Punajuju</strain>
        <tissue evidence="1">Leaves</tissue>
    </source>
</reference>
<comment type="caution">
    <text evidence="1">The sequence shown here is derived from an EMBL/GenBank/DDBJ whole genome shotgun (WGS) entry which is preliminary data.</text>
</comment>
<gene>
    <name evidence="1" type="ORF">L2E82_25211</name>
</gene>
<sequence>MQFRRAQRPEANPFTIFTGMNRICLLRIAREFIDNDNDFASMESAKHWELLGEELGTGTRRSDNHLNGGINCTSSIVPPYSIAN</sequence>
<dbReference type="EMBL" id="CM042012">
    <property type="protein sequence ID" value="KAI3753165.1"/>
    <property type="molecule type" value="Genomic_DNA"/>
</dbReference>
<protein>
    <submittedName>
        <fullName evidence="1">Uncharacterized protein</fullName>
    </submittedName>
</protein>
<organism evidence="1 2">
    <name type="scientific">Cichorium intybus</name>
    <name type="common">Chicory</name>
    <dbReference type="NCBI Taxonomy" id="13427"/>
    <lineage>
        <taxon>Eukaryota</taxon>
        <taxon>Viridiplantae</taxon>
        <taxon>Streptophyta</taxon>
        <taxon>Embryophyta</taxon>
        <taxon>Tracheophyta</taxon>
        <taxon>Spermatophyta</taxon>
        <taxon>Magnoliopsida</taxon>
        <taxon>eudicotyledons</taxon>
        <taxon>Gunneridae</taxon>
        <taxon>Pentapetalae</taxon>
        <taxon>asterids</taxon>
        <taxon>campanulids</taxon>
        <taxon>Asterales</taxon>
        <taxon>Asteraceae</taxon>
        <taxon>Cichorioideae</taxon>
        <taxon>Cichorieae</taxon>
        <taxon>Cichoriinae</taxon>
        <taxon>Cichorium</taxon>
    </lineage>
</organism>
<proteinExistence type="predicted"/>
<name>A0ACB9E2V1_CICIN</name>
<reference evidence="2" key="1">
    <citation type="journal article" date="2022" name="Mol. Ecol. Resour.">
        <title>The genomes of chicory, endive, great burdock and yacon provide insights into Asteraceae palaeo-polyploidization history and plant inulin production.</title>
        <authorList>
            <person name="Fan W."/>
            <person name="Wang S."/>
            <person name="Wang H."/>
            <person name="Wang A."/>
            <person name="Jiang F."/>
            <person name="Liu H."/>
            <person name="Zhao H."/>
            <person name="Xu D."/>
            <person name="Zhang Y."/>
        </authorList>
    </citation>
    <scope>NUCLEOTIDE SEQUENCE [LARGE SCALE GENOMIC DNA]</scope>
    <source>
        <strain evidence="2">cv. Punajuju</strain>
    </source>
</reference>